<gene>
    <name evidence="2" type="ORF">BT96DRAFT_812587</name>
</gene>
<feature type="region of interest" description="Disordered" evidence="1">
    <location>
        <begin position="428"/>
        <end position="466"/>
    </location>
</feature>
<protein>
    <recommendedName>
        <fullName evidence="4">Arrestin-like N-terminal domain-containing protein</fullName>
    </recommendedName>
</protein>
<dbReference type="Gene3D" id="2.60.40.640">
    <property type="match status" value="1"/>
</dbReference>
<reference evidence="2" key="1">
    <citation type="journal article" date="2019" name="Environ. Microbiol.">
        <title>Fungal ecological strategies reflected in gene transcription - a case study of two litter decomposers.</title>
        <authorList>
            <person name="Barbi F."/>
            <person name="Kohler A."/>
            <person name="Barry K."/>
            <person name="Baskaran P."/>
            <person name="Daum C."/>
            <person name="Fauchery L."/>
            <person name="Ihrmark K."/>
            <person name="Kuo A."/>
            <person name="LaButti K."/>
            <person name="Lipzen A."/>
            <person name="Morin E."/>
            <person name="Grigoriev I.V."/>
            <person name="Henrissat B."/>
            <person name="Lindahl B."/>
            <person name="Martin F."/>
        </authorList>
    </citation>
    <scope>NUCLEOTIDE SEQUENCE</scope>
    <source>
        <strain evidence="2">JB14</strain>
    </source>
</reference>
<evidence type="ECO:0000256" key="1">
    <source>
        <dbReference type="SAM" id="MobiDB-lite"/>
    </source>
</evidence>
<evidence type="ECO:0000313" key="3">
    <source>
        <dbReference type="Proteomes" id="UP000799118"/>
    </source>
</evidence>
<dbReference type="Proteomes" id="UP000799118">
    <property type="component" value="Unassembled WGS sequence"/>
</dbReference>
<evidence type="ECO:0008006" key="4">
    <source>
        <dbReference type="Google" id="ProtNLM"/>
    </source>
</evidence>
<evidence type="ECO:0000313" key="2">
    <source>
        <dbReference type="EMBL" id="KAE9405196.1"/>
    </source>
</evidence>
<feature type="compositionally biased region" description="Low complexity" evidence="1">
    <location>
        <begin position="445"/>
        <end position="466"/>
    </location>
</feature>
<sequence>MESSFDAFVYGNNLSSLSPSVTSLPAYTRRPSPPPRTRRELTEHAVELPANTSSVRAKKPWATLRVYSKAPAGTLPTFVEGEKINGSVTLDSSSSNSRHISSVKIRGELATGSHEVERYSFLDCAPVTLWSSKSASQTRESGQHWQFSIDLPRHVITSSGAVNDIHAYSLPPTFMERKIRASIRYTLIVHIQRSTFREDSDLQTAFIYVPAIRPDPPSPLRLLAYQENSPLLGPRADPKGWYSLPSAKVYGKLFNNRIVEVTCRLSLARPLSYTRGSVIPLSLVLTSKDYQALDLLSSPRVLTVILRRKVINNENNLGESKPLWKGHIQTEISREPAQDIATAVWWQRPDDEMNIVQNTATPRTRELEGEILLSKSLKPTFHISHFGIEYSVAMLPFATTSFVPSTTAQRFHNGPILEQRVEIATMFPKGPRPIAHSPPEYREQAPNSARSSLPPSRASLPPSRGR</sequence>
<dbReference type="OrthoDB" id="3262423at2759"/>
<organism evidence="2 3">
    <name type="scientific">Gymnopus androsaceus JB14</name>
    <dbReference type="NCBI Taxonomy" id="1447944"/>
    <lineage>
        <taxon>Eukaryota</taxon>
        <taxon>Fungi</taxon>
        <taxon>Dikarya</taxon>
        <taxon>Basidiomycota</taxon>
        <taxon>Agaricomycotina</taxon>
        <taxon>Agaricomycetes</taxon>
        <taxon>Agaricomycetidae</taxon>
        <taxon>Agaricales</taxon>
        <taxon>Marasmiineae</taxon>
        <taxon>Omphalotaceae</taxon>
        <taxon>Gymnopus</taxon>
    </lineage>
</organism>
<dbReference type="EMBL" id="ML769411">
    <property type="protein sequence ID" value="KAE9405196.1"/>
    <property type="molecule type" value="Genomic_DNA"/>
</dbReference>
<proteinExistence type="predicted"/>
<accession>A0A6A4I3U7</accession>
<name>A0A6A4I3U7_9AGAR</name>
<dbReference type="InterPro" id="IPR014752">
    <property type="entry name" value="Arrestin-like_C"/>
</dbReference>
<dbReference type="AlphaFoldDB" id="A0A6A4I3U7"/>
<keyword evidence="3" id="KW-1185">Reference proteome</keyword>